<comment type="caution">
    <text evidence="24">The sequence shown here is derived from an EMBL/GenBank/DDBJ whole genome shotgun (WGS) entry which is preliminary data.</text>
</comment>
<evidence type="ECO:0000256" key="2">
    <source>
        <dbReference type="ARBA" id="ARBA00022527"/>
    </source>
</evidence>
<dbReference type="EC" id="2.7.11.1" evidence="17"/>
<feature type="chain" id="PRO_5040868730" description="Receptor-like serine/threonine-protein kinase" evidence="20">
    <location>
        <begin position="23"/>
        <end position="822"/>
    </location>
</feature>
<keyword evidence="6 20" id="KW-0732">Signal</keyword>
<sequence>MEGFATIFCLSFLLSDLTISTAVDTLNVSRSLTDGETIVSAGGSYELGFFSPGVTWKRYLGIWYSKIPAHTVVWVANRDIPLNHSSGTLKVTNQGILVVMDHDGSIVWSSNTSIPARNPVAQLLDSGNLVVKENDETNPENFLWQSFDHPCDTLLPGMKLGWNLETGLNRFLSSWKSPDDPSRGNFTMGFEVGGFPEEKLREGSIVWFRSGPWNGKRFSGTTGLKLNSIFTFEFVFNKEEIYYGFKLQNSSVPTRMVLNVNGLWKRLVWIQGKQAWDVYTTVQKDNCDNYGLCGAFGSCDIRSSPVCSCLKGFLPKFPDEWSSDRWSNGCFRKTRLNCSTDGFLKYSGVKLPDSGHSWFNYSISLEECQNLCIKNCSCTAYANLDIRSGGSGCLLWFFDLVDIRMFTEKGQDLYVRMAASELDQPGSTKSKEKERLKFAVIISTISAVLIISLAFVMYGRRKTCRIIPGLLNFLNLNNNSNVRSLDEDLDLPTFSIATIASATCNFSTENKLGEGGFGSVYKGVLEDGQEVAVKRLSKTSRQGLDEFKNEVIYIAKLKHRNLVKLLGCCIQADEKLLIYEFMPNKSLDFFLFDQSQSMSLDWPTRYKIINGIGRGLLYLHQDSRQRIIHRDMKAGNILLDSEMNPKISDFGMARGFGEKETIASTKKVVGTYGYMAPEYAINGVYSMKSDVFSFGVLVLEIVSGKRNRGFRHPDHQHNLLGHAWRLFVEGKSTEFIASTVRETGNPSEVLRLIHIGLLCVQRSSQDRPNMSKVVLMLGTQGSLPQPKEPAFFIGRDLVEPGSSGHNKQLSSNVFTITEVEGR</sequence>
<accession>A0A9W7GTT5</accession>
<dbReference type="InterPro" id="IPR003609">
    <property type="entry name" value="Pan_app"/>
</dbReference>
<evidence type="ECO:0000256" key="5">
    <source>
        <dbReference type="ARBA" id="ARBA00022692"/>
    </source>
</evidence>
<dbReference type="PROSITE" id="PS00107">
    <property type="entry name" value="PROTEIN_KINASE_ATP"/>
    <property type="match status" value="1"/>
</dbReference>
<dbReference type="PROSITE" id="PS50927">
    <property type="entry name" value="BULB_LECTIN"/>
    <property type="match status" value="1"/>
</dbReference>
<dbReference type="SMART" id="SM00473">
    <property type="entry name" value="PAN_AP"/>
    <property type="match status" value="1"/>
</dbReference>
<proteinExistence type="inferred from homology"/>
<reference evidence="24" key="1">
    <citation type="submission" date="2023-05" db="EMBL/GenBank/DDBJ databases">
        <title>Genome and transcriptome analyses reveal genes involved in the formation of fine ridges on petal epidermal cells in Hibiscus trionum.</title>
        <authorList>
            <person name="Koshimizu S."/>
            <person name="Masuda S."/>
            <person name="Ishii T."/>
            <person name="Shirasu K."/>
            <person name="Hoshino A."/>
            <person name="Arita M."/>
        </authorList>
    </citation>
    <scope>NUCLEOTIDE SEQUENCE</scope>
    <source>
        <strain evidence="24">Hamamatsu line</strain>
    </source>
</reference>
<keyword evidence="11 19" id="KW-0472">Membrane</keyword>
<keyword evidence="13" id="KW-0675">Receptor</keyword>
<evidence type="ECO:0000256" key="9">
    <source>
        <dbReference type="ARBA" id="ARBA00022840"/>
    </source>
</evidence>
<dbReference type="InterPro" id="IPR000719">
    <property type="entry name" value="Prot_kinase_dom"/>
</dbReference>
<dbReference type="CDD" id="cd00028">
    <property type="entry name" value="B_lectin"/>
    <property type="match status" value="1"/>
</dbReference>
<evidence type="ECO:0000256" key="17">
    <source>
        <dbReference type="PIRNR" id="PIRNR000641"/>
    </source>
</evidence>
<dbReference type="OrthoDB" id="785331at2759"/>
<evidence type="ECO:0000256" key="16">
    <source>
        <dbReference type="ARBA" id="ARBA00048679"/>
    </source>
</evidence>
<evidence type="ECO:0000256" key="11">
    <source>
        <dbReference type="ARBA" id="ARBA00023136"/>
    </source>
</evidence>
<evidence type="ECO:0000256" key="14">
    <source>
        <dbReference type="ARBA" id="ARBA00023180"/>
    </source>
</evidence>
<comment type="similarity">
    <text evidence="17">Belongs to the protein kinase superfamily. Ser/Thr protein kinase family.</text>
</comment>
<dbReference type="PROSITE" id="PS50011">
    <property type="entry name" value="PROTEIN_KINASE_DOM"/>
    <property type="match status" value="1"/>
</dbReference>
<dbReference type="InterPro" id="IPR011009">
    <property type="entry name" value="Kinase-like_dom_sf"/>
</dbReference>
<evidence type="ECO:0000256" key="3">
    <source>
        <dbReference type="ARBA" id="ARBA00022553"/>
    </source>
</evidence>
<dbReference type="FunFam" id="3.30.200.20:FF:000195">
    <property type="entry name" value="G-type lectin S-receptor-like serine/threonine-protein kinase"/>
    <property type="match status" value="1"/>
</dbReference>
<evidence type="ECO:0000313" key="25">
    <source>
        <dbReference type="Proteomes" id="UP001165190"/>
    </source>
</evidence>
<dbReference type="Gene3D" id="1.10.510.10">
    <property type="entry name" value="Transferase(Phosphotransferase) domain 1"/>
    <property type="match status" value="1"/>
</dbReference>
<dbReference type="FunFam" id="1.10.510.10:FF:000060">
    <property type="entry name" value="G-type lectin S-receptor-like serine/threonine-protein kinase"/>
    <property type="match status" value="1"/>
</dbReference>
<evidence type="ECO:0000256" key="15">
    <source>
        <dbReference type="ARBA" id="ARBA00047899"/>
    </source>
</evidence>
<dbReference type="Gene3D" id="2.90.10.10">
    <property type="entry name" value="Bulb-type lectin domain"/>
    <property type="match status" value="1"/>
</dbReference>
<dbReference type="GO" id="GO:0016020">
    <property type="term" value="C:membrane"/>
    <property type="evidence" value="ECO:0007669"/>
    <property type="project" value="UniProtKB-SubCell"/>
</dbReference>
<dbReference type="GO" id="GO:0005524">
    <property type="term" value="F:ATP binding"/>
    <property type="evidence" value="ECO:0007669"/>
    <property type="project" value="UniProtKB-UniRule"/>
</dbReference>
<dbReference type="InterPro" id="IPR017441">
    <property type="entry name" value="Protein_kinase_ATP_BS"/>
</dbReference>
<keyword evidence="5 19" id="KW-0812">Transmembrane</keyword>
<dbReference type="Pfam" id="PF01453">
    <property type="entry name" value="B_lectin"/>
    <property type="match status" value="1"/>
</dbReference>
<dbReference type="PROSITE" id="PS00108">
    <property type="entry name" value="PROTEIN_KINASE_ST"/>
    <property type="match status" value="1"/>
</dbReference>
<dbReference type="InterPro" id="IPR008271">
    <property type="entry name" value="Ser/Thr_kinase_AS"/>
</dbReference>
<dbReference type="Pfam" id="PF11883">
    <property type="entry name" value="DUF3403"/>
    <property type="match status" value="1"/>
</dbReference>
<feature type="domain" description="Apple" evidence="23">
    <location>
        <begin position="338"/>
        <end position="418"/>
    </location>
</feature>
<comment type="catalytic activity">
    <reaction evidence="15 17">
        <text>L-threonyl-[protein] + ATP = O-phospho-L-threonyl-[protein] + ADP + H(+)</text>
        <dbReference type="Rhea" id="RHEA:46608"/>
        <dbReference type="Rhea" id="RHEA-COMP:11060"/>
        <dbReference type="Rhea" id="RHEA-COMP:11605"/>
        <dbReference type="ChEBI" id="CHEBI:15378"/>
        <dbReference type="ChEBI" id="CHEBI:30013"/>
        <dbReference type="ChEBI" id="CHEBI:30616"/>
        <dbReference type="ChEBI" id="CHEBI:61977"/>
        <dbReference type="ChEBI" id="CHEBI:456216"/>
        <dbReference type="EC" id="2.7.11.1"/>
    </reaction>
</comment>
<dbReference type="FunFam" id="3.50.4.10:FF:000002">
    <property type="entry name" value="G-type lectin S-receptor-like serine/threonine-protein kinase"/>
    <property type="match status" value="1"/>
</dbReference>
<dbReference type="Gene3D" id="3.50.4.10">
    <property type="entry name" value="Hepatocyte Growth Factor"/>
    <property type="match status" value="1"/>
</dbReference>
<evidence type="ECO:0000256" key="8">
    <source>
        <dbReference type="ARBA" id="ARBA00022777"/>
    </source>
</evidence>
<dbReference type="InterPro" id="IPR000858">
    <property type="entry name" value="S_locus_glycoprot_dom"/>
</dbReference>
<evidence type="ECO:0000259" key="23">
    <source>
        <dbReference type="PROSITE" id="PS50948"/>
    </source>
</evidence>
<dbReference type="InterPro" id="IPR001480">
    <property type="entry name" value="Bulb-type_lectin_dom"/>
</dbReference>
<keyword evidence="2 17" id="KW-0723">Serine/threonine-protein kinase</keyword>
<dbReference type="Pfam" id="PF08276">
    <property type="entry name" value="PAN_2"/>
    <property type="match status" value="1"/>
</dbReference>
<evidence type="ECO:0000256" key="1">
    <source>
        <dbReference type="ARBA" id="ARBA00004479"/>
    </source>
</evidence>
<protein>
    <recommendedName>
        <fullName evidence="17">Receptor-like serine/threonine-protein kinase</fullName>
        <ecNumber evidence="17">2.7.11.1</ecNumber>
    </recommendedName>
</protein>
<gene>
    <name evidence="24" type="ORF">HRI_000219000</name>
</gene>
<evidence type="ECO:0000259" key="22">
    <source>
        <dbReference type="PROSITE" id="PS50927"/>
    </source>
</evidence>
<dbReference type="SMART" id="SM00220">
    <property type="entry name" value="S_TKc"/>
    <property type="match status" value="1"/>
</dbReference>
<evidence type="ECO:0000256" key="20">
    <source>
        <dbReference type="SAM" id="SignalP"/>
    </source>
</evidence>
<comment type="catalytic activity">
    <reaction evidence="16 17">
        <text>L-seryl-[protein] + ATP = O-phospho-L-seryl-[protein] + ADP + H(+)</text>
        <dbReference type="Rhea" id="RHEA:17989"/>
        <dbReference type="Rhea" id="RHEA-COMP:9863"/>
        <dbReference type="Rhea" id="RHEA-COMP:11604"/>
        <dbReference type="ChEBI" id="CHEBI:15378"/>
        <dbReference type="ChEBI" id="CHEBI:29999"/>
        <dbReference type="ChEBI" id="CHEBI:30616"/>
        <dbReference type="ChEBI" id="CHEBI:83421"/>
        <dbReference type="ChEBI" id="CHEBI:456216"/>
        <dbReference type="EC" id="2.7.11.1"/>
    </reaction>
</comment>
<feature type="domain" description="Protein kinase" evidence="21">
    <location>
        <begin position="506"/>
        <end position="791"/>
    </location>
</feature>
<dbReference type="Pfam" id="PF00954">
    <property type="entry name" value="S_locus_glycop"/>
    <property type="match status" value="1"/>
</dbReference>
<dbReference type="InterPro" id="IPR024171">
    <property type="entry name" value="SRK-like_kinase"/>
</dbReference>
<dbReference type="GO" id="GO:0048544">
    <property type="term" value="P:recognition of pollen"/>
    <property type="evidence" value="ECO:0007669"/>
    <property type="project" value="InterPro"/>
</dbReference>
<dbReference type="GO" id="GO:0004674">
    <property type="term" value="F:protein serine/threonine kinase activity"/>
    <property type="evidence" value="ECO:0007669"/>
    <property type="project" value="UniProtKB-KW"/>
</dbReference>
<evidence type="ECO:0000256" key="13">
    <source>
        <dbReference type="ARBA" id="ARBA00023170"/>
    </source>
</evidence>
<evidence type="ECO:0000256" key="10">
    <source>
        <dbReference type="ARBA" id="ARBA00022989"/>
    </source>
</evidence>
<dbReference type="Proteomes" id="UP001165190">
    <property type="component" value="Unassembled WGS sequence"/>
</dbReference>
<dbReference type="InterPro" id="IPR021820">
    <property type="entry name" value="S-locus_recpt_kinase_C"/>
</dbReference>
<dbReference type="CDD" id="cd14066">
    <property type="entry name" value="STKc_IRAK"/>
    <property type="match status" value="1"/>
</dbReference>
<keyword evidence="25" id="KW-1185">Reference proteome</keyword>
<evidence type="ECO:0000256" key="19">
    <source>
        <dbReference type="SAM" id="Phobius"/>
    </source>
</evidence>
<keyword evidence="10 19" id="KW-1133">Transmembrane helix</keyword>
<dbReference type="InterPro" id="IPR036426">
    <property type="entry name" value="Bulb-type_lectin_dom_sf"/>
</dbReference>
<dbReference type="AlphaFoldDB" id="A0A9W7GTT5"/>
<keyword evidence="14" id="KW-0325">Glycoprotein</keyword>
<organism evidence="24 25">
    <name type="scientific">Hibiscus trionum</name>
    <name type="common">Flower of an hour</name>
    <dbReference type="NCBI Taxonomy" id="183268"/>
    <lineage>
        <taxon>Eukaryota</taxon>
        <taxon>Viridiplantae</taxon>
        <taxon>Streptophyta</taxon>
        <taxon>Embryophyta</taxon>
        <taxon>Tracheophyta</taxon>
        <taxon>Spermatophyta</taxon>
        <taxon>Magnoliopsida</taxon>
        <taxon>eudicotyledons</taxon>
        <taxon>Gunneridae</taxon>
        <taxon>Pentapetalae</taxon>
        <taxon>rosids</taxon>
        <taxon>malvids</taxon>
        <taxon>Malvales</taxon>
        <taxon>Malvaceae</taxon>
        <taxon>Malvoideae</taxon>
        <taxon>Hibiscus</taxon>
    </lineage>
</organism>
<keyword evidence="3" id="KW-0597">Phosphoprotein</keyword>
<dbReference type="Gene3D" id="3.30.200.20">
    <property type="entry name" value="Phosphorylase Kinase, domain 1"/>
    <property type="match status" value="1"/>
</dbReference>
<dbReference type="PANTHER" id="PTHR32444:SF247">
    <property type="entry name" value="OS01G0958200 PROTEIN"/>
    <property type="match status" value="1"/>
</dbReference>
<dbReference type="Pfam" id="PF07714">
    <property type="entry name" value="PK_Tyr_Ser-Thr"/>
    <property type="match status" value="1"/>
</dbReference>
<feature type="transmembrane region" description="Helical" evidence="19">
    <location>
        <begin position="438"/>
        <end position="458"/>
    </location>
</feature>
<dbReference type="FunFam" id="2.90.10.10:FF:000004">
    <property type="entry name" value="G-type lectin S-receptor-like serine/threonine-protein kinase"/>
    <property type="match status" value="1"/>
</dbReference>
<keyword evidence="12" id="KW-1015">Disulfide bond</keyword>
<dbReference type="PANTHER" id="PTHR32444">
    <property type="entry name" value="BULB-TYPE LECTIN DOMAIN-CONTAINING PROTEIN"/>
    <property type="match status" value="1"/>
</dbReference>
<evidence type="ECO:0000313" key="24">
    <source>
        <dbReference type="EMBL" id="GMI65497.1"/>
    </source>
</evidence>
<evidence type="ECO:0000256" key="12">
    <source>
        <dbReference type="ARBA" id="ARBA00023157"/>
    </source>
</evidence>
<keyword evidence="9 17" id="KW-0067">ATP-binding</keyword>
<keyword evidence="7 17" id="KW-0547">Nucleotide-binding</keyword>
<dbReference type="CDD" id="cd01098">
    <property type="entry name" value="PAN_AP_plant"/>
    <property type="match status" value="1"/>
</dbReference>
<feature type="binding site" evidence="18">
    <location>
        <position position="534"/>
    </location>
    <ligand>
        <name>ATP</name>
        <dbReference type="ChEBI" id="CHEBI:30616"/>
    </ligand>
</feature>
<dbReference type="PIRSF" id="PIRSF000641">
    <property type="entry name" value="SRK"/>
    <property type="match status" value="1"/>
</dbReference>
<comment type="subcellular location">
    <subcellularLocation>
        <location evidence="1">Membrane</location>
        <topology evidence="1">Single-pass type I membrane protein</topology>
    </subcellularLocation>
</comment>
<keyword evidence="4 17" id="KW-0808">Transferase</keyword>
<dbReference type="InterPro" id="IPR001245">
    <property type="entry name" value="Ser-Thr/Tyr_kinase_cat_dom"/>
</dbReference>
<feature type="domain" description="Bulb-type lectin" evidence="22">
    <location>
        <begin position="23"/>
        <end position="144"/>
    </location>
</feature>
<dbReference type="SUPFAM" id="SSF51110">
    <property type="entry name" value="alpha-D-mannose-specific plant lectins"/>
    <property type="match status" value="1"/>
</dbReference>
<dbReference type="SMART" id="SM00108">
    <property type="entry name" value="B_lectin"/>
    <property type="match status" value="1"/>
</dbReference>
<evidence type="ECO:0000256" key="6">
    <source>
        <dbReference type="ARBA" id="ARBA00022729"/>
    </source>
</evidence>
<dbReference type="PROSITE" id="PS50948">
    <property type="entry name" value="PAN"/>
    <property type="match status" value="1"/>
</dbReference>
<feature type="signal peptide" evidence="20">
    <location>
        <begin position="1"/>
        <end position="22"/>
    </location>
</feature>
<evidence type="ECO:0000256" key="18">
    <source>
        <dbReference type="PROSITE-ProRule" id="PRU10141"/>
    </source>
</evidence>
<evidence type="ECO:0000259" key="21">
    <source>
        <dbReference type="PROSITE" id="PS50011"/>
    </source>
</evidence>
<evidence type="ECO:0000256" key="4">
    <source>
        <dbReference type="ARBA" id="ARBA00022679"/>
    </source>
</evidence>
<dbReference type="EMBL" id="BSYR01000003">
    <property type="protein sequence ID" value="GMI65497.1"/>
    <property type="molecule type" value="Genomic_DNA"/>
</dbReference>
<keyword evidence="8 17" id="KW-0418">Kinase</keyword>
<evidence type="ECO:0000256" key="7">
    <source>
        <dbReference type="ARBA" id="ARBA00022741"/>
    </source>
</evidence>
<dbReference type="SUPFAM" id="SSF56112">
    <property type="entry name" value="Protein kinase-like (PK-like)"/>
    <property type="match status" value="1"/>
</dbReference>
<name>A0A9W7GTT5_HIBTR</name>